<proteinExistence type="predicted"/>
<dbReference type="GO" id="GO:0005886">
    <property type="term" value="C:plasma membrane"/>
    <property type="evidence" value="ECO:0007669"/>
    <property type="project" value="UniProtKB-SubCell"/>
</dbReference>
<accession>A0A2Z5IPW7</accession>
<keyword evidence="3 8" id="KW-0732">Signal</keyword>
<dbReference type="EMBL" id="CP029295">
    <property type="protein sequence ID" value="AXE60803.1"/>
    <property type="molecule type" value="Genomic_DNA"/>
</dbReference>
<feature type="signal peptide" evidence="8">
    <location>
        <begin position="1"/>
        <end position="26"/>
    </location>
</feature>
<reference evidence="9 10" key="1">
    <citation type="submission" date="2018-05" db="EMBL/GenBank/DDBJ databases">
        <title>Annotation of the Mycoplasma phocidae genome.</title>
        <authorList>
            <person name="Brown D.R."/>
            <person name="Kutish G.F."/>
            <person name="Frasca S.Jr."/>
        </authorList>
    </citation>
    <scope>NUCLEOTIDE SEQUENCE [LARGE SCALE GENOMIC DNA]</scope>
    <source>
        <strain evidence="9 10">105</strain>
    </source>
</reference>
<dbReference type="KEGG" id="mpho:DA803_01725"/>
<name>A0A2Z5IPW7_9BACT</name>
<protein>
    <recommendedName>
        <fullName evidence="11">Lipoprotein</fullName>
    </recommendedName>
</protein>
<dbReference type="AlphaFoldDB" id="A0A2Z5IPW7"/>
<dbReference type="NCBIfam" id="NF033817">
    <property type="entry name" value="Mplas_variab_LP"/>
    <property type="match status" value="1"/>
</dbReference>
<gene>
    <name evidence="9" type="ORF">DA803_01725</name>
</gene>
<keyword evidence="7" id="KW-0449">Lipoprotein</keyword>
<evidence type="ECO:0000256" key="1">
    <source>
        <dbReference type="ARBA" id="ARBA00004193"/>
    </source>
</evidence>
<organism evidence="9 10">
    <name type="scientific">[Mycoplasma] phocae</name>
    <dbReference type="NCBI Taxonomy" id="142651"/>
    <lineage>
        <taxon>Bacteria</taxon>
        <taxon>Bacillati</taxon>
        <taxon>Mycoplasmatota</taxon>
        <taxon>Mycoplasmoidales</taxon>
        <taxon>Metamycoplasmataceae</taxon>
        <taxon>Metamycoplasma</taxon>
    </lineage>
</organism>
<evidence type="ECO:0000256" key="2">
    <source>
        <dbReference type="ARBA" id="ARBA00022475"/>
    </source>
</evidence>
<keyword evidence="2" id="KW-1003">Cell membrane</keyword>
<evidence type="ECO:0000256" key="7">
    <source>
        <dbReference type="ARBA" id="ARBA00023288"/>
    </source>
</evidence>
<keyword evidence="6" id="KW-0564">Palmitate</keyword>
<keyword evidence="10" id="KW-1185">Reference proteome</keyword>
<evidence type="ECO:0000256" key="4">
    <source>
        <dbReference type="ARBA" id="ARBA00022737"/>
    </source>
</evidence>
<dbReference type="Proteomes" id="UP000252477">
    <property type="component" value="Chromosome"/>
</dbReference>
<evidence type="ECO:0008006" key="11">
    <source>
        <dbReference type="Google" id="ProtNLM"/>
    </source>
</evidence>
<evidence type="ECO:0000256" key="5">
    <source>
        <dbReference type="ARBA" id="ARBA00023136"/>
    </source>
</evidence>
<evidence type="ECO:0000256" key="6">
    <source>
        <dbReference type="ARBA" id="ARBA00023139"/>
    </source>
</evidence>
<feature type="chain" id="PRO_5016385342" description="Lipoprotein" evidence="8">
    <location>
        <begin position="27"/>
        <end position="488"/>
    </location>
</feature>
<evidence type="ECO:0000313" key="9">
    <source>
        <dbReference type="EMBL" id="AXE60803.1"/>
    </source>
</evidence>
<sequence>MKKTSKLMIMLGSVSSIIVLPLVAAACNNTNIEPAPSPDEQKLKKEITFKYTGTINDNGSNFDLDKINLDKNNGFEIDKNNSEVKIKIEAKSSVIPFFKKYAIAKLTLKKGNTSYEFYVKFEIEKTNPMGDKVSKEEFNEAKKQQKEIKEQELKNKIVFKYDGKISEDAKDFDLKNIKLEQNDDFQIVSNSLIVKKQIKLEGAITKINKKYAALKLDIKKGNTQIPFYLAFKTNVENPIGYVITKEEFEKITDNIDASSLKFKYNKLEDLKNFNLSNIEIIGDQTKDLKIEKETALYNPFKDQNYLLIRITLENSFHQKSQYIYLKIYNNKRDIEITDSNTFNEEFSQLAKTELMEKISELYKDNQPEKEKLEKMVNQTSNIDELLVIVDNIKVVETKSYFFKLIEILKTKNPGKYQEFFNIIKNLKSNNDLAPITSFYKSEVKRVEELINSLKDDKTKTTYKNELKSIQSFDSLYKLENKIKSQSNS</sequence>
<keyword evidence="5" id="KW-0472">Membrane</keyword>
<dbReference type="PROSITE" id="PS51257">
    <property type="entry name" value="PROKAR_LIPOPROTEIN"/>
    <property type="match status" value="1"/>
</dbReference>
<evidence type="ECO:0000313" key="10">
    <source>
        <dbReference type="Proteomes" id="UP000252477"/>
    </source>
</evidence>
<dbReference type="InterPro" id="IPR049890">
    <property type="entry name" value="VlpA-F-like_signal"/>
</dbReference>
<evidence type="ECO:0000256" key="3">
    <source>
        <dbReference type="ARBA" id="ARBA00022729"/>
    </source>
</evidence>
<dbReference type="RefSeq" id="WP_114190911.1">
    <property type="nucleotide sequence ID" value="NZ_CP029295.1"/>
</dbReference>
<keyword evidence="4" id="KW-0677">Repeat</keyword>
<comment type="subcellular location">
    <subcellularLocation>
        <location evidence="1">Cell membrane</location>
        <topology evidence="1">Lipid-anchor</topology>
    </subcellularLocation>
</comment>
<evidence type="ECO:0000256" key="8">
    <source>
        <dbReference type="SAM" id="SignalP"/>
    </source>
</evidence>